<evidence type="ECO:0000313" key="1">
    <source>
        <dbReference type="EMBL" id="AKL97667.1"/>
    </source>
</evidence>
<sequence>MEDKKVSKAVAIDFGFHCNGKTGIQIFNKMLYNTNQQYEL</sequence>
<keyword evidence="2" id="KW-1185">Reference proteome</keyword>
<dbReference type="Proteomes" id="UP000035337">
    <property type="component" value="Chromosome"/>
</dbReference>
<dbReference type="KEGG" id="epo:Epro_0288"/>
<name>A0A0G3WIG4_9BACT</name>
<reference evidence="1 2" key="1">
    <citation type="submission" date="2014-09" db="EMBL/GenBank/DDBJ databases">
        <title>Complete genome sequence of Endomicrobium proavitum.</title>
        <authorList>
            <person name="Zheng H."/>
        </authorList>
    </citation>
    <scope>NUCLEOTIDE SEQUENCE [LARGE SCALE GENOMIC DNA]</scope>
    <source>
        <strain evidence="1 2">Rsa215</strain>
    </source>
</reference>
<proteinExistence type="predicted"/>
<dbReference type="STRING" id="1408281.Epro_0288"/>
<accession>A0A0G3WIG4</accession>
<evidence type="ECO:0000313" key="2">
    <source>
        <dbReference type="Proteomes" id="UP000035337"/>
    </source>
</evidence>
<protein>
    <submittedName>
        <fullName evidence="1">Uncharacterized protein</fullName>
    </submittedName>
</protein>
<dbReference type="EMBL" id="CP009498">
    <property type="protein sequence ID" value="AKL97667.1"/>
    <property type="molecule type" value="Genomic_DNA"/>
</dbReference>
<dbReference type="AlphaFoldDB" id="A0A0G3WIG4"/>
<gene>
    <name evidence="1" type="ORF">Epro_0288</name>
</gene>
<organism evidence="1 2">
    <name type="scientific">Endomicrobium proavitum</name>
    <dbReference type="NCBI Taxonomy" id="1408281"/>
    <lineage>
        <taxon>Bacteria</taxon>
        <taxon>Pseudomonadati</taxon>
        <taxon>Elusimicrobiota</taxon>
        <taxon>Endomicrobiia</taxon>
        <taxon>Endomicrobiales</taxon>
        <taxon>Endomicrobiaceae</taxon>
        <taxon>Endomicrobium</taxon>
    </lineage>
</organism>